<keyword evidence="2" id="KW-1185">Reference proteome</keyword>
<organism evidence="1 2">
    <name type="scientific">Heyndrickxia camelliae</name>
    <dbReference type="NCBI Taxonomy" id="1707093"/>
    <lineage>
        <taxon>Bacteria</taxon>
        <taxon>Bacillati</taxon>
        <taxon>Bacillota</taxon>
        <taxon>Bacilli</taxon>
        <taxon>Bacillales</taxon>
        <taxon>Bacillaceae</taxon>
        <taxon>Heyndrickxia</taxon>
    </lineage>
</organism>
<proteinExistence type="predicted"/>
<evidence type="ECO:0000313" key="2">
    <source>
        <dbReference type="Proteomes" id="UP000233440"/>
    </source>
</evidence>
<dbReference type="OrthoDB" id="2911885at2"/>
<evidence type="ECO:0000313" key="1">
    <source>
        <dbReference type="EMBL" id="PKR85663.1"/>
    </source>
</evidence>
<reference evidence="1 2" key="1">
    <citation type="submission" date="2017-11" db="EMBL/GenBank/DDBJ databases">
        <title>Bacillus camelliae sp. nov., isolated from pu'er tea.</title>
        <authorList>
            <person name="Niu L."/>
        </authorList>
    </citation>
    <scope>NUCLEOTIDE SEQUENCE [LARGE SCALE GENOMIC DNA]</scope>
    <source>
        <strain evidence="1 2">7578-1</strain>
    </source>
</reference>
<sequence>MEKEKKSIEVTGHIEKKEEKGSAVLLINHIPVAKAFETFDDQYIALHIIVHHADTKELVRNFKGHAEIYYFEGKQIYFSGTKYVNDFFIDEEDVMETLEKYINRDVTITIDLIEANEKGKETPPPSYLV</sequence>
<dbReference type="Proteomes" id="UP000233440">
    <property type="component" value="Unassembled WGS sequence"/>
</dbReference>
<protein>
    <submittedName>
        <fullName evidence="1">Uncharacterized protein</fullName>
    </submittedName>
</protein>
<dbReference type="AlphaFoldDB" id="A0A2N3LMB5"/>
<dbReference type="RefSeq" id="WP_101353712.1">
    <property type="nucleotide sequence ID" value="NZ_PIQO01000004.1"/>
</dbReference>
<comment type="caution">
    <text evidence="1">The sequence shown here is derived from an EMBL/GenBank/DDBJ whole genome shotgun (WGS) entry which is preliminary data.</text>
</comment>
<accession>A0A2N3LMB5</accession>
<gene>
    <name evidence="1" type="ORF">CWO92_08105</name>
</gene>
<name>A0A2N3LMB5_9BACI</name>
<dbReference type="EMBL" id="PIQO01000004">
    <property type="protein sequence ID" value="PKR85663.1"/>
    <property type="molecule type" value="Genomic_DNA"/>
</dbReference>